<dbReference type="OrthoDB" id="5289878at2"/>
<dbReference type="InParanoid" id="A0A0D2GH34"/>
<name>A0A0D2GH34_9BACT</name>
<reference evidence="2 3" key="1">
    <citation type="submission" date="2013-11" db="EMBL/GenBank/DDBJ databases">
        <title>Metagenomic analysis of a methanogenic consortium involved in long chain n-alkane degradation.</title>
        <authorList>
            <person name="Davidova I.A."/>
            <person name="Callaghan A.V."/>
            <person name="Wawrik B."/>
            <person name="Pruitt S."/>
            <person name="Marks C."/>
            <person name="Duncan K.E."/>
            <person name="Suflita J.M."/>
        </authorList>
    </citation>
    <scope>NUCLEOTIDE SEQUENCE [LARGE SCALE GENOMIC DNA]</scope>
    <source>
        <strain evidence="2 3">SPR</strain>
    </source>
</reference>
<evidence type="ECO:0000313" key="2">
    <source>
        <dbReference type="EMBL" id="KIX14237.1"/>
    </source>
</evidence>
<sequence>MNSGCFCLRAFLLLLCLTWPLPAMGGEYDFAIPEAEEKPYELGGRAEVRQVHHWLNQDSARYSLDHYKDDPGPAIDEFNPQVELEGSYGKRLWQVFFLSHHEYLNTYQDEDWQNKLYQGYVSIKPSSNLTLELGKKSFLWGKGYAWNPAGFVNRTKDPDDPELNLEGRTVLGLDYIKSFADPGLNNLAFTALLLPVVEDFSNSELGENGDWNLALKLYLLWRDTDLDFIYYNGPEQAESLGFDFARNLAENLEIHGEAGLKRRVRHVVLDSLGNALVSEEDQLSFMAGLRYLNSHDTTFFLEYYHNGAGYSSSELDDFFAYQDAAYESWRVTGDDAIMEKASRAVRPYYGQRNFGRHYLYFKASQKEPFDFLYLTTWIASIINLEDLSFSLQPGLTWSPVTNLVLNFRMAFPLGGSGTEFGEKPDQARSEFWVRYYF</sequence>
<comment type="caution">
    <text evidence="2">The sequence shown here is derived from an EMBL/GenBank/DDBJ whole genome shotgun (WGS) entry which is preliminary data.</text>
</comment>
<protein>
    <recommendedName>
        <fullName evidence="4">Alginate export domain-containing protein</fullName>
    </recommendedName>
</protein>
<feature type="chain" id="PRO_5002258576" description="Alginate export domain-containing protein" evidence="1">
    <location>
        <begin position="26"/>
        <end position="437"/>
    </location>
</feature>
<dbReference type="Proteomes" id="UP000032233">
    <property type="component" value="Unassembled WGS sequence"/>
</dbReference>
<organism evidence="2 3">
    <name type="scientific">Dethiosulfatarculus sandiegensis</name>
    <dbReference type="NCBI Taxonomy" id="1429043"/>
    <lineage>
        <taxon>Bacteria</taxon>
        <taxon>Pseudomonadati</taxon>
        <taxon>Thermodesulfobacteriota</taxon>
        <taxon>Desulfarculia</taxon>
        <taxon>Desulfarculales</taxon>
        <taxon>Desulfarculaceae</taxon>
        <taxon>Dethiosulfatarculus</taxon>
    </lineage>
</organism>
<keyword evidence="3" id="KW-1185">Reference proteome</keyword>
<proteinExistence type="predicted"/>
<keyword evidence="1" id="KW-0732">Signal</keyword>
<evidence type="ECO:0000313" key="3">
    <source>
        <dbReference type="Proteomes" id="UP000032233"/>
    </source>
</evidence>
<dbReference type="STRING" id="1429043.X474_09650"/>
<dbReference type="EMBL" id="AZAC01000011">
    <property type="protein sequence ID" value="KIX14237.1"/>
    <property type="molecule type" value="Genomic_DNA"/>
</dbReference>
<accession>A0A0D2GH34</accession>
<evidence type="ECO:0008006" key="4">
    <source>
        <dbReference type="Google" id="ProtNLM"/>
    </source>
</evidence>
<feature type="signal peptide" evidence="1">
    <location>
        <begin position="1"/>
        <end position="25"/>
    </location>
</feature>
<evidence type="ECO:0000256" key="1">
    <source>
        <dbReference type="SAM" id="SignalP"/>
    </source>
</evidence>
<gene>
    <name evidence="2" type="ORF">X474_09650</name>
</gene>
<dbReference type="RefSeq" id="WP_044348155.1">
    <property type="nucleotide sequence ID" value="NZ_AZAC01000011.1"/>
</dbReference>
<dbReference type="AlphaFoldDB" id="A0A0D2GH34"/>